<proteinExistence type="predicted"/>
<evidence type="ECO:0000256" key="1">
    <source>
        <dbReference type="PROSITE-ProRule" id="PRU00176"/>
    </source>
</evidence>
<evidence type="ECO:0000259" key="3">
    <source>
        <dbReference type="PROSITE" id="PS50102"/>
    </source>
</evidence>
<dbReference type="SUPFAM" id="SSF54928">
    <property type="entry name" value="RNA-binding domain, RBD"/>
    <property type="match status" value="1"/>
</dbReference>
<dbReference type="SMART" id="SM00360">
    <property type="entry name" value="RRM"/>
    <property type="match status" value="1"/>
</dbReference>
<feature type="domain" description="RRM" evidence="3">
    <location>
        <begin position="8"/>
        <end position="100"/>
    </location>
</feature>
<dbReference type="EMBL" id="LWDG02000016">
    <property type="protein sequence ID" value="KAE8271533.1"/>
    <property type="molecule type" value="Genomic_DNA"/>
</dbReference>
<protein>
    <recommendedName>
        <fullName evidence="3">RRM domain-containing protein</fullName>
    </recommendedName>
</protein>
<keyword evidence="5" id="KW-1185">Reference proteome</keyword>
<evidence type="ECO:0000313" key="5">
    <source>
        <dbReference type="Proteomes" id="UP000078113"/>
    </source>
</evidence>
<accession>A0A8X7T8N4</accession>
<dbReference type="AlphaFoldDB" id="A0A8X7T8N4"/>
<dbReference type="InterPro" id="IPR035979">
    <property type="entry name" value="RBD_domain_sf"/>
</dbReference>
<comment type="caution">
    <text evidence="4">The sequence shown here is derived from an EMBL/GenBank/DDBJ whole genome shotgun (WGS) entry which is preliminary data.</text>
</comment>
<dbReference type="PANTHER" id="PTHR48037">
    <property type="entry name" value="ATPASE E1"/>
    <property type="match status" value="1"/>
</dbReference>
<dbReference type="GO" id="GO:0003723">
    <property type="term" value="F:RNA binding"/>
    <property type="evidence" value="ECO:0007669"/>
    <property type="project" value="UniProtKB-UniRule"/>
</dbReference>
<dbReference type="InterPro" id="IPR000504">
    <property type="entry name" value="RRM_dom"/>
</dbReference>
<dbReference type="InterPro" id="IPR012677">
    <property type="entry name" value="Nucleotide-bd_a/b_plait_sf"/>
</dbReference>
<dbReference type="PROSITE" id="PS50102">
    <property type="entry name" value="RRM"/>
    <property type="match status" value="1"/>
</dbReference>
<evidence type="ECO:0000256" key="2">
    <source>
        <dbReference type="SAM" id="MobiDB-lite"/>
    </source>
</evidence>
<dbReference type="PANTHER" id="PTHR48037:SF1">
    <property type="entry name" value="RRM DOMAIN-CONTAINING PROTEIN"/>
    <property type="match status" value="1"/>
</dbReference>
<dbReference type="Proteomes" id="UP000078113">
    <property type="component" value="Unassembled WGS sequence"/>
</dbReference>
<dbReference type="Gene3D" id="3.30.70.330">
    <property type="match status" value="1"/>
</dbReference>
<name>A0A8X7T8N4_9BASI</name>
<keyword evidence="1" id="KW-0694">RNA-binding</keyword>
<sequence length="149" mass="15951">MAEQNNKRTIYVGGIPDAVDEAGLVSVFQPFGDIIEVQIPKEGRDGKRRGFGFITFSSRAEAEDAIDNMHLNTITVPGGVVGSHQQPQRERVINVTIAKPMRTAMTASGNRAVWASEEWIKEHGGGDEKAALGGGGAIEDAEQGMDEDA</sequence>
<feature type="compositionally biased region" description="Acidic residues" evidence="2">
    <location>
        <begin position="139"/>
        <end position="149"/>
    </location>
</feature>
<gene>
    <name evidence="4" type="ORF">A4X09_0g791</name>
</gene>
<reference evidence="4" key="2">
    <citation type="journal article" date="2019" name="IMA Fungus">
        <title>Genome sequencing and comparison of five Tilletia species to identify candidate genes for the detection of regulated species infecting wheat.</title>
        <authorList>
            <person name="Nguyen H.D.T."/>
            <person name="Sultana T."/>
            <person name="Kesanakurti P."/>
            <person name="Hambleton S."/>
        </authorList>
    </citation>
    <scope>NUCLEOTIDE SEQUENCE</scope>
    <source>
        <strain evidence="4">DAOMC 236422</strain>
    </source>
</reference>
<organism evidence="4 5">
    <name type="scientific">Tilletia walkeri</name>
    <dbReference type="NCBI Taxonomy" id="117179"/>
    <lineage>
        <taxon>Eukaryota</taxon>
        <taxon>Fungi</taxon>
        <taxon>Dikarya</taxon>
        <taxon>Basidiomycota</taxon>
        <taxon>Ustilaginomycotina</taxon>
        <taxon>Exobasidiomycetes</taxon>
        <taxon>Tilletiales</taxon>
        <taxon>Tilletiaceae</taxon>
        <taxon>Tilletia</taxon>
    </lineage>
</organism>
<evidence type="ECO:0000313" key="4">
    <source>
        <dbReference type="EMBL" id="KAE8271533.1"/>
    </source>
</evidence>
<dbReference type="Pfam" id="PF00076">
    <property type="entry name" value="RRM_1"/>
    <property type="match status" value="1"/>
</dbReference>
<feature type="region of interest" description="Disordered" evidence="2">
    <location>
        <begin position="125"/>
        <end position="149"/>
    </location>
</feature>
<reference evidence="4" key="1">
    <citation type="submission" date="2016-04" db="EMBL/GenBank/DDBJ databases">
        <authorList>
            <person name="Nguyen H.D."/>
            <person name="Samba Siva P."/>
            <person name="Cullis J."/>
            <person name="Levesque C.A."/>
            <person name="Hambleton S."/>
        </authorList>
    </citation>
    <scope>NUCLEOTIDE SEQUENCE</scope>
    <source>
        <strain evidence="4">DAOMC 236422</strain>
    </source>
</reference>